<dbReference type="Proteomes" id="UP000193834">
    <property type="component" value="Unassembled WGS sequence"/>
</dbReference>
<evidence type="ECO:0000256" key="4">
    <source>
        <dbReference type="ARBA" id="ARBA00023136"/>
    </source>
</evidence>
<protein>
    <submittedName>
        <fullName evidence="7">Fusaric acid resistance protein-like</fullName>
    </submittedName>
</protein>
<dbReference type="STRING" id="1852522.SAMN06295960_4488"/>
<dbReference type="Pfam" id="PF13515">
    <property type="entry name" value="FUSC_2"/>
    <property type="match status" value="1"/>
</dbReference>
<keyword evidence="8" id="KW-1185">Reference proteome</keyword>
<evidence type="ECO:0000256" key="5">
    <source>
        <dbReference type="SAM" id="Phobius"/>
    </source>
</evidence>
<feature type="domain" description="Integral membrane bound transporter" evidence="6">
    <location>
        <begin position="50"/>
        <end position="172"/>
    </location>
</feature>
<evidence type="ECO:0000313" key="8">
    <source>
        <dbReference type="Proteomes" id="UP000193834"/>
    </source>
</evidence>
<feature type="transmembrane region" description="Helical" evidence="5">
    <location>
        <begin position="110"/>
        <end position="127"/>
    </location>
</feature>
<sequence>MLQPKLQRLETLRLKNLHQSVPRYASRVLPTHIQRKILRILIAFPLAQLVTYLMGYGTSPTCLISTAMVLFSASPLETAVYKKMNERIFSNLLGIVIGYVSTLMVEPPTARIIIGGLMIVFVAYWFPKLNISPASTSVAMLIVAEAPRYEMYLSLQERAFLVVLGCVIAYIVVRFIVPPRHHKTLYAKAVRLSKQFVHRLQAMQALSKADRAKMRFALAHIKKETDRYAYIIDNMNKSKDPQFVRLAQILKSLDLLKGVIQYMQEHDDDFEQLAEPYQEAFRAELARHLEYHAALLDAESFDEEPLRDHSYSFGELPYHKAATSFFYPLDLYGSSLDSLQHALTVNENRVS</sequence>
<feature type="transmembrane region" description="Helical" evidence="5">
    <location>
        <begin position="88"/>
        <end position="104"/>
    </location>
</feature>
<evidence type="ECO:0000256" key="2">
    <source>
        <dbReference type="ARBA" id="ARBA00022692"/>
    </source>
</evidence>
<accession>A0A1X7LUQ4</accession>
<feature type="transmembrane region" description="Helical" evidence="5">
    <location>
        <begin position="159"/>
        <end position="177"/>
    </location>
</feature>
<keyword evidence="4 5" id="KW-0472">Membrane</keyword>
<feature type="transmembrane region" description="Helical" evidence="5">
    <location>
        <begin position="37"/>
        <end position="57"/>
    </location>
</feature>
<dbReference type="InterPro" id="IPR049453">
    <property type="entry name" value="Memb_transporter_dom"/>
</dbReference>
<dbReference type="RefSeq" id="WP_085498238.1">
    <property type="nucleotide sequence ID" value="NZ_FXAZ01000008.1"/>
</dbReference>
<comment type="subcellular location">
    <subcellularLocation>
        <location evidence="1">Membrane</location>
        <topology evidence="1">Multi-pass membrane protein</topology>
    </subcellularLocation>
</comment>
<dbReference type="EMBL" id="FXAZ01000008">
    <property type="protein sequence ID" value="SMG57601.1"/>
    <property type="molecule type" value="Genomic_DNA"/>
</dbReference>
<feature type="transmembrane region" description="Helical" evidence="5">
    <location>
        <begin position="63"/>
        <end position="81"/>
    </location>
</feature>
<reference evidence="7 8" key="1">
    <citation type="submission" date="2017-04" db="EMBL/GenBank/DDBJ databases">
        <authorList>
            <person name="Afonso C.L."/>
            <person name="Miller P.J."/>
            <person name="Scott M.A."/>
            <person name="Spackman E."/>
            <person name="Goraichik I."/>
            <person name="Dimitrov K.M."/>
            <person name="Suarez D.L."/>
            <person name="Swayne D.E."/>
        </authorList>
    </citation>
    <scope>NUCLEOTIDE SEQUENCE [LARGE SCALE GENOMIC DNA]</scope>
    <source>
        <strain evidence="7 8">11</strain>
    </source>
</reference>
<evidence type="ECO:0000313" key="7">
    <source>
        <dbReference type="EMBL" id="SMG57601.1"/>
    </source>
</evidence>
<gene>
    <name evidence="7" type="ORF">SAMN06295960_4488</name>
</gene>
<evidence type="ECO:0000259" key="6">
    <source>
        <dbReference type="Pfam" id="PF13515"/>
    </source>
</evidence>
<evidence type="ECO:0000256" key="1">
    <source>
        <dbReference type="ARBA" id="ARBA00004141"/>
    </source>
</evidence>
<evidence type="ECO:0000256" key="3">
    <source>
        <dbReference type="ARBA" id="ARBA00022989"/>
    </source>
</evidence>
<dbReference type="GO" id="GO:0016020">
    <property type="term" value="C:membrane"/>
    <property type="evidence" value="ECO:0007669"/>
    <property type="project" value="UniProtKB-SubCell"/>
</dbReference>
<proteinExistence type="predicted"/>
<name>A0A1X7LUQ4_9BACL</name>
<organism evidence="7 8">
    <name type="scientific">Paenibacillus aquistagni</name>
    <dbReference type="NCBI Taxonomy" id="1852522"/>
    <lineage>
        <taxon>Bacteria</taxon>
        <taxon>Bacillati</taxon>
        <taxon>Bacillota</taxon>
        <taxon>Bacilli</taxon>
        <taxon>Bacillales</taxon>
        <taxon>Paenibacillaceae</taxon>
        <taxon>Paenibacillus</taxon>
    </lineage>
</organism>
<keyword evidence="3 5" id="KW-1133">Transmembrane helix</keyword>
<keyword evidence="2 5" id="KW-0812">Transmembrane</keyword>
<dbReference type="AlphaFoldDB" id="A0A1X7LUQ4"/>